<dbReference type="EMBL" id="LLZZ01000132">
    <property type="protein sequence ID" value="KTB01196.1"/>
    <property type="molecule type" value="Genomic_DNA"/>
</dbReference>
<evidence type="ECO:0000313" key="2">
    <source>
        <dbReference type="EMBL" id="KTB01196.1"/>
    </source>
</evidence>
<evidence type="ECO:0000313" key="4">
    <source>
        <dbReference type="Proteomes" id="UP000054886"/>
    </source>
</evidence>
<dbReference type="GO" id="GO:0003677">
    <property type="term" value="F:DNA binding"/>
    <property type="evidence" value="ECO:0007669"/>
    <property type="project" value="TreeGrafter"/>
</dbReference>
<dbReference type="EMBL" id="LLZZ01000020">
    <property type="protein sequence ID" value="KTB12548.1"/>
    <property type="molecule type" value="Genomic_DNA"/>
</dbReference>
<feature type="region of interest" description="Disordered" evidence="1">
    <location>
        <begin position="479"/>
        <end position="500"/>
    </location>
</feature>
<proteinExistence type="predicted"/>
<dbReference type="Pfam" id="PF09729">
    <property type="entry name" value="Gti1_Pac2"/>
    <property type="match status" value="1"/>
</dbReference>
<evidence type="ECO:0000313" key="3">
    <source>
        <dbReference type="EMBL" id="KTB12548.1"/>
    </source>
</evidence>
<accession>A0A0W0DL54</accession>
<evidence type="ECO:0000256" key="1">
    <source>
        <dbReference type="SAM" id="MobiDB-lite"/>
    </source>
</evidence>
<dbReference type="Proteomes" id="UP000054886">
    <property type="component" value="Unassembled WGS sequence"/>
</dbReference>
<sequence length="637" mass="68427">MDISPTFKGYIEDESDVLLILQATLDGKLQQIPRRPYEIERPYLIVSGNIFVFVEEISGIKRWTDGISWSPSRITGKFLVYRELDKSGAQHHTQDFDINSPASMKYTGLIKKTISVKLRRAPFHLLENFHIVSYYTLSDVQEKKILSPKHIPIFNEVTPSGELIKAMENTTLGNVKTSSSGGHSSHKHSPLDSHEKQTSIAYGNYNAPVSTNSLSMGNPVPNNSSHYFYSANGLQAYGSNGTAYQGQPYVHLSNNNSTNCNNSNEMHSSLNSHNSAGVTNSGLSSGQKIPGFPGGGSYYYTYSSSSGKPQDMSSSTSPRPLLVKGSTSMSNNNTGYVDHIQQSGGPASLNANTSLGNATPSSGSVAASIPPLNTPYYYSSTATPNNMSNPHFSVVQQGTPYHAIEGNTSMSSFQGQKATNSTVPYLSSANGNPIYQQVSRNYSGADTSMSPLNHTSFQGYQSQVGINSSAALMNGNLSGNHLNKQGSSVTHQNLSEQHAPQNQQLIGSFSSQGLPHSQNSYAPQYYSGLQQAYNSNLEKGISKIASTPSLPQVQQNTGSTVSNLVGNSAPTPNVLPYVSSGPTHSSSMIVPSTAATTPSTLTSVKGPSSLQVNNFSHATIDRGYQYHQGQVPNENRS</sequence>
<dbReference type="VEuPathDB" id="FungiDB:CAGL0L02453g"/>
<dbReference type="OrthoDB" id="5572844at2759"/>
<dbReference type="AlphaFoldDB" id="A0A0W0DL54"/>
<organism evidence="3 4">
    <name type="scientific">Candida glabrata</name>
    <name type="common">Yeast</name>
    <name type="synonym">Torulopsis glabrata</name>
    <dbReference type="NCBI Taxonomy" id="5478"/>
    <lineage>
        <taxon>Eukaryota</taxon>
        <taxon>Fungi</taxon>
        <taxon>Dikarya</taxon>
        <taxon>Ascomycota</taxon>
        <taxon>Saccharomycotina</taxon>
        <taxon>Saccharomycetes</taxon>
        <taxon>Saccharomycetales</taxon>
        <taxon>Saccharomycetaceae</taxon>
        <taxon>Nakaseomyces</taxon>
    </lineage>
</organism>
<protein>
    <submittedName>
        <fullName evidence="3">Transcriptional regulator MIT1</fullName>
    </submittedName>
</protein>
<dbReference type="VEuPathDB" id="FungiDB:B1J91_L02453g"/>
<dbReference type="VEuPathDB" id="FungiDB:GVI51_L02233"/>
<dbReference type="PANTHER" id="PTHR28027:SF2">
    <property type="entry name" value="TRANSCRIPTIONAL REGULATOR MIT1"/>
    <property type="match status" value="1"/>
</dbReference>
<dbReference type="PANTHER" id="PTHR28027">
    <property type="entry name" value="TRANSCRIPTIONAL REGULATOR MIT1"/>
    <property type="match status" value="1"/>
</dbReference>
<comment type="caution">
    <text evidence="3">The sequence shown here is derived from an EMBL/GenBank/DDBJ whole genome shotgun (WGS) entry which is preliminary data.</text>
</comment>
<feature type="region of interest" description="Disordered" evidence="1">
    <location>
        <begin position="303"/>
        <end position="330"/>
    </location>
</feature>
<feature type="region of interest" description="Disordered" evidence="1">
    <location>
        <begin position="173"/>
        <end position="196"/>
    </location>
</feature>
<name>A0A0W0DL54_CANGB</name>
<reference evidence="3 4" key="1">
    <citation type="submission" date="2015-10" db="EMBL/GenBank/DDBJ databases">
        <title>Draft genomes sequences of Candida glabrata isolates 1A, 1B, 2A, 2B, 3A and 3B.</title>
        <authorList>
            <person name="Haavelsrud O.E."/>
            <person name="Gaustad P."/>
        </authorList>
    </citation>
    <scope>NUCLEOTIDE SEQUENCE [LARGE SCALE GENOMIC DNA]</scope>
    <source>
        <strain evidence="3">910700640</strain>
    </source>
</reference>
<dbReference type="InterPro" id="IPR018608">
    <property type="entry name" value="Gti1/Pac2"/>
</dbReference>
<gene>
    <name evidence="3" type="ORF">AO440_004471</name>
    <name evidence="2" type="ORF">AO440_004535</name>
</gene>
<dbReference type="VEuPathDB" id="FungiDB:GWK60_L06347"/>